<dbReference type="Pfam" id="PF12469">
    <property type="entry name" value="Cmr2_N"/>
    <property type="match status" value="1"/>
</dbReference>
<dbReference type="Gene3D" id="3.30.70.270">
    <property type="match status" value="1"/>
</dbReference>
<reference evidence="5" key="1">
    <citation type="submission" date="2021-02" db="EMBL/GenBank/DDBJ databases">
        <title>Natrosporangium hydrolyticum gen. nov., sp. nov, a haloalkaliphilic actinobacterium from a soda solonchak soil.</title>
        <authorList>
            <person name="Sorokin D.Y."/>
            <person name="Khijniak T.V."/>
            <person name="Zakharycheva A.P."/>
            <person name="Boueva O.V."/>
            <person name="Ariskina E.V."/>
            <person name="Hahnke R.L."/>
            <person name="Bunk B."/>
            <person name="Sproer C."/>
            <person name="Schumann P."/>
            <person name="Evtushenko L.I."/>
            <person name="Kublanov I.V."/>
        </authorList>
    </citation>
    <scope>NUCLEOTIDE SEQUENCE</scope>
    <source>
        <strain evidence="5">DSM 106523</strain>
    </source>
</reference>
<dbReference type="GO" id="GO:0051607">
    <property type="term" value="P:defense response to virus"/>
    <property type="evidence" value="ECO:0007669"/>
    <property type="project" value="UniProtKB-KW"/>
</dbReference>
<evidence type="ECO:0000259" key="3">
    <source>
        <dbReference type="Pfam" id="PF12469"/>
    </source>
</evidence>
<evidence type="ECO:0000313" key="5">
    <source>
        <dbReference type="EMBL" id="QSB16749.1"/>
    </source>
</evidence>
<dbReference type="AlphaFoldDB" id="A0A895YMQ4"/>
<name>A0A895YMQ4_9ACTN</name>
<evidence type="ECO:0000313" key="6">
    <source>
        <dbReference type="Proteomes" id="UP000662857"/>
    </source>
</evidence>
<keyword evidence="2" id="KW-0051">Antiviral defense</keyword>
<dbReference type="GO" id="GO:0000166">
    <property type="term" value="F:nucleotide binding"/>
    <property type="evidence" value="ECO:0007669"/>
    <property type="project" value="UniProtKB-KW"/>
</dbReference>
<accession>A0A895YMQ4</accession>
<feature type="domain" description="Cas10/Cmr2 second palm" evidence="4">
    <location>
        <begin position="367"/>
        <end position="491"/>
    </location>
</feature>
<dbReference type="InterPro" id="IPR038242">
    <property type="entry name" value="Cmr2_N"/>
</dbReference>
<feature type="domain" description="CRISPR-associated protein Cmr2 N-terminal" evidence="3">
    <location>
        <begin position="37"/>
        <end position="138"/>
    </location>
</feature>
<dbReference type="KEGG" id="nhy:JQS43_10980"/>
<dbReference type="InterPro" id="IPR054767">
    <property type="entry name" value="Cas10-Cmr2_palm2"/>
</dbReference>
<dbReference type="Proteomes" id="UP000662857">
    <property type="component" value="Chromosome"/>
</dbReference>
<dbReference type="InterPro" id="IPR043128">
    <property type="entry name" value="Rev_trsase/Diguanyl_cyclase"/>
</dbReference>
<evidence type="ECO:0000256" key="2">
    <source>
        <dbReference type="ARBA" id="ARBA00023118"/>
    </source>
</evidence>
<protein>
    <recommendedName>
        <fullName evidence="7">Type III-B CRISPR-associated protein Cas10/Cmr2</fullName>
    </recommendedName>
</protein>
<dbReference type="RefSeq" id="WP_239678986.1">
    <property type="nucleotide sequence ID" value="NZ_CP070499.1"/>
</dbReference>
<evidence type="ECO:0000259" key="4">
    <source>
        <dbReference type="Pfam" id="PF22335"/>
    </source>
</evidence>
<dbReference type="InterPro" id="IPR024615">
    <property type="entry name" value="CRISPR-assoc_Cmr2_N"/>
</dbReference>
<keyword evidence="1" id="KW-0547">Nucleotide-binding</keyword>
<dbReference type="Gene3D" id="3.30.70.2220">
    <property type="entry name" value="CRISPR-Cas system, Cmr2 subunit, D1 domain, cysteine cluster"/>
    <property type="match status" value="1"/>
</dbReference>
<proteinExistence type="predicted"/>
<keyword evidence="6" id="KW-1185">Reference proteome</keyword>
<evidence type="ECO:0008006" key="7">
    <source>
        <dbReference type="Google" id="ProtNLM"/>
    </source>
</evidence>
<evidence type="ECO:0000256" key="1">
    <source>
        <dbReference type="ARBA" id="ARBA00022741"/>
    </source>
</evidence>
<gene>
    <name evidence="5" type="ORF">JQS43_10980</name>
</gene>
<dbReference type="EMBL" id="CP070499">
    <property type="protein sequence ID" value="QSB16749.1"/>
    <property type="molecule type" value="Genomic_DNA"/>
</dbReference>
<dbReference type="Pfam" id="PF22335">
    <property type="entry name" value="Cas10-Cmr2_palm2"/>
    <property type="match status" value="1"/>
</dbReference>
<sequence length="634" mass="68104">MIIPPARFPTVTKDHYERTSVSVLGAAAPAEADDRDLVIVALSGVQSFIAESRTTADLYAASEIVGRLASTAAAVCAAPAGAEVVFPVGNAVASETYGTVDLVKAVPNRVVALVQAGAGAQVAAEAAEQVREEWAGWVRESFGRDISTPGMPSVQWVAVPAGHGDYAAKWRLAQEVLTARKRVRDFPGDGQSEWFGRRLCAQSPRWPAEETRPVGTPPHETDVLSAANWVKRRWARKSPGEYVGFPSTGSIASAPYRKMILGRLGEADVYRAVTDLRRVLAQIAPVRESAVPGLDDFCNGDDEPLARWLVESAGHWVHPDVWDGRRLRRGFARDQHDERDFGRIAAAGRGAASTLAQALGGIPPPAYLAVVAQDLDGMGQFLTENATGPAKHRRISEQLSNLAADQRNKMSAPGLFGVPVYTGGDDLLAFAPAATALQVARACHDLVPHDDLPTPSTAILYFHRGASLQRAVSEVGRLLHDAKASHPAKHALAVGFLRRSGARESTIQPWVPAPELAPVYSTGDTAADLLRVFADETGRRISPRLLSDLTRDAEEFADQHLPEELYEAELARLVVRHGGTLADGKNLASLGYLERAGRPTSGDGRRTPERAARVAVFLRQECGQMSDQSAGAKR</sequence>
<organism evidence="5 6">
    <name type="scientific">Natronosporangium hydrolyticum</name>
    <dbReference type="NCBI Taxonomy" id="2811111"/>
    <lineage>
        <taxon>Bacteria</taxon>
        <taxon>Bacillati</taxon>
        <taxon>Actinomycetota</taxon>
        <taxon>Actinomycetes</taxon>
        <taxon>Micromonosporales</taxon>
        <taxon>Micromonosporaceae</taxon>
        <taxon>Natronosporangium</taxon>
    </lineage>
</organism>